<dbReference type="Pfam" id="PF01712">
    <property type="entry name" value="dNK"/>
    <property type="match status" value="1"/>
</dbReference>
<protein>
    <submittedName>
        <fullName evidence="2">Deoxynucleoside kinase</fullName>
    </submittedName>
</protein>
<evidence type="ECO:0000259" key="1">
    <source>
        <dbReference type="Pfam" id="PF01712"/>
    </source>
</evidence>
<dbReference type="PANTHER" id="PTHR10513">
    <property type="entry name" value="DEOXYNUCLEOSIDE KINASE"/>
    <property type="match status" value="1"/>
</dbReference>
<name>A0ABU6NQD6_9BACI</name>
<keyword evidence="2" id="KW-0418">Kinase</keyword>
<evidence type="ECO:0000313" key="2">
    <source>
        <dbReference type="EMBL" id="MED4130406.1"/>
    </source>
</evidence>
<keyword evidence="3" id="KW-1185">Reference proteome</keyword>
<gene>
    <name evidence="2" type="ORF">P5F74_20040</name>
</gene>
<dbReference type="InterPro" id="IPR050566">
    <property type="entry name" value="Deoxyribonucleoside_kinase"/>
</dbReference>
<sequence length="210" mass="24763">MDGTFICVEGVIGVGKTTLVTKLSEHYQTERLYEIVAENPYLEKFYDDMDAWSFQTEMFFLCNRVKQLEDIGKILKKGQTVLSDYYIGKNLIFAHQTLDEQKYDQYKRIYNIVSEPLPKPRAIIYLKADFDTIMHRIKQRDRSFERKMDPFYIESLMQDYDQAMTAISDVIPVLTIDTTHLDFVMNQDDLYSIIHQITSTFGPLKENKYD</sequence>
<dbReference type="Gene3D" id="3.40.50.300">
    <property type="entry name" value="P-loop containing nucleotide triphosphate hydrolases"/>
    <property type="match status" value="1"/>
</dbReference>
<feature type="domain" description="Deoxynucleoside kinase" evidence="1">
    <location>
        <begin position="6"/>
        <end position="199"/>
    </location>
</feature>
<accession>A0ABU6NQD6</accession>
<dbReference type="PANTHER" id="PTHR10513:SF46">
    <property type="entry name" value="DEOXYGUANOSINE KINASE"/>
    <property type="match status" value="1"/>
</dbReference>
<dbReference type="InterPro" id="IPR031314">
    <property type="entry name" value="DNK_dom"/>
</dbReference>
<dbReference type="CDD" id="cd01673">
    <property type="entry name" value="dNK"/>
    <property type="match status" value="1"/>
</dbReference>
<dbReference type="EMBL" id="JAROAS010000067">
    <property type="protein sequence ID" value="MED4130406.1"/>
    <property type="molecule type" value="Genomic_DNA"/>
</dbReference>
<dbReference type="GO" id="GO:0016301">
    <property type="term" value="F:kinase activity"/>
    <property type="evidence" value="ECO:0007669"/>
    <property type="project" value="UniProtKB-KW"/>
</dbReference>
<keyword evidence="2" id="KW-0808">Transferase</keyword>
<dbReference type="SUPFAM" id="SSF52540">
    <property type="entry name" value="P-loop containing nucleoside triphosphate hydrolases"/>
    <property type="match status" value="1"/>
</dbReference>
<dbReference type="RefSeq" id="WP_035393831.1">
    <property type="nucleotide sequence ID" value="NZ_JAROAS010000067.1"/>
</dbReference>
<dbReference type="Proteomes" id="UP001341820">
    <property type="component" value="Unassembled WGS sequence"/>
</dbReference>
<organism evidence="2 3">
    <name type="scientific">Shouchella miscanthi</name>
    <dbReference type="NCBI Taxonomy" id="2598861"/>
    <lineage>
        <taxon>Bacteria</taxon>
        <taxon>Bacillati</taxon>
        <taxon>Bacillota</taxon>
        <taxon>Bacilli</taxon>
        <taxon>Bacillales</taxon>
        <taxon>Bacillaceae</taxon>
        <taxon>Shouchella</taxon>
    </lineage>
</organism>
<proteinExistence type="predicted"/>
<comment type="caution">
    <text evidence="2">The sequence shown here is derived from an EMBL/GenBank/DDBJ whole genome shotgun (WGS) entry which is preliminary data.</text>
</comment>
<evidence type="ECO:0000313" key="3">
    <source>
        <dbReference type="Proteomes" id="UP001341820"/>
    </source>
</evidence>
<dbReference type="InterPro" id="IPR027417">
    <property type="entry name" value="P-loop_NTPase"/>
</dbReference>
<reference evidence="2 3" key="1">
    <citation type="submission" date="2023-03" db="EMBL/GenBank/DDBJ databases">
        <title>Bacillus Genome Sequencing.</title>
        <authorList>
            <person name="Dunlap C."/>
        </authorList>
    </citation>
    <scope>NUCLEOTIDE SEQUENCE [LARGE SCALE GENOMIC DNA]</scope>
    <source>
        <strain evidence="2 3">B-4107</strain>
    </source>
</reference>
<dbReference type="InterPro" id="IPR002624">
    <property type="entry name" value="DCK/DGK"/>
</dbReference>
<dbReference type="PIRSF" id="PIRSF000705">
    <property type="entry name" value="DNK"/>
    <property type="match status" value="1"/>
</dbReference>